<dbReference type="InterPro" id="IPR025370">
    <property type="entry name" value="SgrR_HTH_N"/>
</dbReference>
<dbReference type="Gene3D" id="3.40.190.10">
    <property type="entry name" value="Periplasmic binding protein-like II"/>
    <property type="match status" value="1"/>
</dbReference>
<comment type="caution">
    <text evidence="4">The sequence shown here is derived from an EMBL/GenBank/DDBJ whole genome shotgun (WGS) entry which is preliminary data.</text>
</comment>
<evidence type="ECO:0000259" key="3">
    <source>
        <dbReference type="Pfam" id="PF12793"/>
    </source>
</evidence>
<evidence type="ECO:0000313" key="4">
    <source>
        <dbReference type="EMBL" id="MFC5652526.1"/>
    </source>
</evidence>
<evidence type="ECO:0000313" key="5">
    <source>
        <dbReference type="Proteomes" id="UP001596047"/>
    </source>
</evidence>
<dbReference type="RefSeq" id="WP_379191166.1">
    <property type="nucleotide sequence ID" value="NZ_JBHSOW010000098.1"/>
</dbReference>
<keyword evidence="5" id="KW-1185">Reference proteome</keyword>
<feature type="domain" description="Transcriptional regulator SgrR N-terminal HTH" evidence="3">
    <location>
        <begin position="2"/>
        <end position="96"/>
    </location>
</feature>
<protein>
    <submittedName>
        <fullName evidence="4">ABC transporter substrate-binding protein</fullName>
    </submittedName>
</protein>
<dbReference type="InterPro" id="IPR000914">
    <property type="entry name" value="SBP_5_dom"/>
</dbReference>
<accession>A0ABW0W747</accession>
<reference evidence="5" key="1">
    <citation type="journal article" date="2019" name="Int. J. Syst. Evol. Microbiol.">
        <title>The Global Catalogue of Microorganisms (GCM) 10K type strain sequencing project: providing services to taxonomists for standard genome sequencing and annotation.</title>
        <authorList>
            <consortium name="The Broad Institute Genomics Platform"/>
            <consortium name="The Broad Institute Genome Sequencing Center for Infectious Disease"/>
            <person name="Wu L."/>
            <person name="Ma J."/>
        </authorList>
    </citation>
    <scope>NUCLEOTIDE SEQUENCE [LARGE SCALE GENOMIC DNA]</scope>
    <source>
        <strain evidence="5">CGMCC 1.3240</strain>
    </source>
</reference>
<keyword evidence="1" id="KW-0238">DNA-binding</keyword>
<dbReference type="EMBL" id="JBHSOW010000098">
    <property type="protein sequence ID" value="MFC5652526.1"/>
    <property type="molecule type" value="Genomic_DNA"/>
</dbReference>
<dbReference type="Gene3D" id="3.90.76.10">
    <property type="entry name" value="Dipeptide-binding Protein, Domain 1"/>
    <property type="match status" value="1"/>
</dbReference>
<sequence length="563" mass="64668">MKLNNQFLRLHAHYGHHEAVDITLAELAATLECTHRNAMLIVNNMAEHGWIAWESHRGRGRRSRLRFLIQPEEIAVQSIMQSINRRDLKRTLEQISLHSRSSSLQDRLQGWLLTYFGHHSEIRSDKQIDTLRLPIRERLHTVDPLYMNLLAESFVSSHVFGGLVRRRVHSDEIVPNIAHAWELDESRIRWTFFLRKEVLFHNGKIMTAADVVYSFERLINSSRRTLYSFIFKQIKAVRARNATTVTIELEEPSELFLPFLCTSRAAIVPKDLDQLSEAGFGTRPIGTGPFKVAEMNESICVLEAFAHYFQERAHLDRVEIVHVPWELQNSASSDNLLPFHVIQNPSSADSAWSQIHSDAAVRKFITCNTKKAGPLTDPTVRAHLFACLRDDSGDAADSVHEQAKVSEFPCILQIATIPPYKQDAENAAAKLAKFGYACKVVFTSPEDFKGSIRLESDLILFSLLRDQDEQLRLFDLYLTISGHVEPHTRVDIEQSLQAVKREADTHLRSQQYERIEARLIQENQLHILYEKPVQTSYLPSIRGVSFNSQGWVDLRKLWYPVDH</sequence>
<dbReference type="SUPFAM" id="SSF53850">
    <property type="entry name" value="Periplasmic binding protein-like II"/>
    <property type="match status" value="1"/>
</dbReference>
<dbReference type="Proteomes" id="UP001596047">
    <property type="component" value="Unassembled WGS sequence"/>
</dbReference>
<dbReference type="Pfam" id="PF00496">
    <property type="entry name" value="SBP_bac_5"/>
    <property type="match status" value="1"/>
</dbReference>
<dbReference type="InterPro" id="IPR039424">
    <property type="entry name" value="SBP_5"/>
</dbReference>
<dbReference type="Gene3D" id="3.10.105.10">
    <property type="entry name" value="Dipeptide-binding Protein, Domain 3"/>
    <property type="match status" value="1"/>
</dbReference>
<dbReference type="PANTHER" id="PTHR30290:SF72">
    <property type="entry name" value="HTH-TYPE TRANSCRIPTIONAL REGULATOR SGRR"/>
    <property type="match status" value="1"/>
</dbReference>
<dbReference type="PANTHER" id="PTHR30290">
    <property type="entry name" value="PERIPLASMIC BINDING COMPONENT OF ABC TRANSPORTER"/>
    <property type="match status" value="1"/>
</dbReference>
<gene>
    <name evidence="4" type="ORF">ACFPYJ_26090</name>
</gene>
<evidence type="ECO:0000259" key="2">
    <source>
        <dbReference type="Pfam" id="PF00496"/>
    </source>
</evidence>
<organism evidence="4 5">
    <name type="scientific">Paenibacillus solisilvae</name>
    <dbReference type="NCBI Taxonomy" id="2486751"/>
    <lineage>
        <taxon>Bacteria</taxon>
        <taxon>Bacillati</taxon>
        <taxon>Bacillota</taxon>
        <taxon>Bacilli</taxon>
        <taxon>Bacillales</taxon>
        <taxon>Paenibacillaceae</taxon>
        <taxon>Paenibacillus</taxon>
    </lineage>
</organism>
<proteinExistence type="predicted"/>
<dbReference type="Pfam" id="PF12793">
    <property type="entry name" value="SgrR_N"/>
    <property type="match status" value="1"/>
</dbReference>
<feature type="domain" description="Solute-binding protein family 5" evidence="2">
    <location>
        <begin position="172"/>
        <end position="381"/>
    </location>
</feature>
<name>A0ABW0W747_9BACL</name>
<evidence type="ECO:0000256" key="1">
    <source>
        <dbReference type="ARBA" id="ARBA00023125"/>
    </source>
</evidence>